<protein>
    <recommendedName>
        <fullName evidence="3">Chitooligosaccharide deacetylase</fullName>
    </recommendedName>
</protein>
<evidence type="ECO:0000313" key="2">
    <source>
        <dbReference type="Proteomes" id="UP000431922"/>
    </source>
</evidence>
<sequence>MLITIDTEYSAGLYARGTGADRAVNFDRTIACRSSRGEAGIFYQMDVFDRCGVKAVFFVDPMPALVWGQQAVDAVVQPIIARGHEVQLHCHTEWLAFADRSPLPGRTGLNIKDFTLPEQRVLLEWGLDRIEQAGAPRPIAFRAGNYGANDDTLCALADLDLRWDSSFPAGLTGSLCEISLPMGDCRPVSHRGMREFPVSAIAGRSGWRHAQLTAMSFSELRAAISHAARTNWPGFCLVSHSFELYNRETGRPNALLCRRFEKLCEWLGVSTEAKGAGFGDLDPDVSGGEVSLLPHHFARTGLRMAEQFAANTVFR</sequence>
<accession>A0A845B3R1</accession>
<name>A0A845B3R1_9SPHN</name>
<gene>
    <name evidence="1" type="ORF">GRI65_12585</name>
</gene>
<dbReference type="SUPFAM" id="SSF88713">
    <property type="entry name" value="Glycoside hydrolase/deacetylase"/>
    <property type="match status" value="1"/>
</dbReference>
<comment type="caution">
    <text evidence="1">The sequence shown here is derived from an EMBL/GenBank/DDBJ whole genome shotgun (WGS) entry which is preliminary data.</text>
</comment>
<proteinExistence type="predicted"/>
<dbReference type="EMBL" id="WTYL01000003">
    <property type="protein sequence ID" value="MXP45285.1"/>
    <property type="molecule type" value="Genomic_DNA"/>
</dbReference>
<dbReference type="GO" id="GO:0005975">
    <property type="term" value="P:carbohydrate metabolic process"/>
    <property type="evidence" value="ECO:0007669"/>
    <property type="project" value="InterPro"/>
</dbReference>
<dbReference type="RefSeq" id="WP_160756901.1">
    <property type="nucleotide sequence ID" value="NZ_WTYL01000003.1"/>
</dbReference>
<dbReference type="Gene3D" id="3.20.20.370">
    <property type="entry name" value="Glycoside hydrolase/deacetylase"/>
    <property type="match status" value="1"/>
</dbReference>
<reference evidence="1 2" key="1">
    <citation type="submission" date="2019-12" db="EMBL/GenBank/DDBJ databases">
        <title>Genomic-based taxomic classification of the family Erythrobacteraceae.</title>
        <authorList>
            <person name="Xu L."/>
        </authorList>
    </citation>
    <scope>NUCLEOTIDE SEQUENCE [LARGE SCALE GENOMIC DNA]</scope>
    <source>
        <strain evidence="1 2">KCTC 42453</strain>
    </source>
</reference>
<dbReference type="AlphaFoldDB" id="A0A845B3R1"/>
<dbReference type="InterPro" id="IPR011330">
    <property type="entry name" value="Glyco_hydro/deAcase_b/a-brl"/>
</dbReference>
<evidence type="ECO:0008006" key="3">
    <source>
        <dbReference type="Google" id="ProtNLM"/>
    </source>
</evidence>
<dbReference type="Proteomes" id="UP000431922">
    <property type="component" value="Unassembled WGS sequence"/>
</dbReference>
<keyword evidence="2" id="KW-1185">Reference proteome</keyword>
<organism evidence="1 2">
    <name type="scientific">Allopontixanthobacter sediminis</name>
    <dbReference type="NCBI Taxonomy" id="1689985"/>
    <lineage>
        <taxon>Bacteria</taxon>
        <taxon>Pseudomonadati</taxon>
        <taxon>Pseudomonadota</taxon>
        <taxon>Alphaproteobacteria</taxon>
        <taxon>Sphingomonadales</taxon>
        <taxon>Erythrobacteraceae</taxon>
        <taxon>Allopontixanthobacter</taxon>
    </lineage>
</organism>
<evidence type="ECO:0000313" key="1">
    <source>
        <dbReference type="EMBL" id="MXP45285.1"/>
    </source>
</evidence>
<dbReference type="OrthoDB" id="7419255at2"/>